<evidence type="ECO:0008006" key="3">
    <source>
        <dbReference type="Google" id="ProtNLM"/>
    </source>
</evidence>
<sequence length="258" mass="30390">MPFSIQLLSLLTESVYRFGFWLFRHRLTHSEVSILGNLFRYYRDLKPQHQIEFRKKLSFILTAKKFVPRGGLGKITPEMKILIGATIVQVTFGFPRVTLSHFKKILIYPDRYFSTISQTYHRGEVNPRLGIIVLSWPCFIEGFVDERDGINLGIHEVAHALKLENWIRSNDEFNFLNPKIWRSYEELAQREMNLIRTGESDFFRKRGAENEHEFFAVALENFFEKPVPFKAQFPDLYQTLVMLLQQDPLILGKDQIND</sequence>
<dbReference type="PANTHER" id="PTHR30164:SF2">
    <property type="entry name" value="PROTEIN MTFA"/>
    <property type="match status" value="1"/>
</dbReference>
<dbReference type="SUPFAM" id="SSF55486">
    <property type="entry name" value="Metalloproteases ('zincins'), catalytic domain"/>
    <property type="match status" value="1"/>
</dbReference>
<dbReference type="PANTHER" id="PTHR30164">
    <property type="entry name" value="MTFA PEPTIDASE"/>
    <property type="match status" value="1"/>
</dbReference>
<dbReference type="CDD" id="cd20170">
    <property type="entry name" value="Peptidase_M90-like"/>
    <property type="match status" value="1"/>
</dbReference>
<dbReference type="Pfam" id="PF06167">
    <property type="entry name" value="Peptidase_M90"/>
    <property type="match status" value="1"/>
</dbReference>
<evidence type="ECO:0000313" key="1">
    <source>
        <dbReference type="EMBL" id="SFG99102.1"/>
    </source>
</evidence>
<dbReference type="InterPro" id="IPR010384">
    <property type="entry name" value="MtfA_fam"/>
</dbReference>
<dbReference type="InterPro" id="IPR042252">
    <property type="entry name" value="MtfA_N"/>
</dbReference>
<evidence type="ECO:0000313" key="2">
    <source>
        <dbReference type="Proteomes" id="UP000199642"/>
    </source>
</evidence>
<dbReference type="Proteomes" id="UP000199642">
    <property type="component" value="Unassembled WGS sequence"/>
</dbReference>
<accession>A0A1I2WCS1</accession>
<dbReference type="Gene3D" id="3.40.390.10">
    <property type="entry name" value="Collagenase (Catalytic Domain)"/>
    <property type="match status" value="1"/>
</dbReference>
<dbReference type="GO" id="GO:0005829">
    <property type="term" value="C:cytosol"/>
    <property type="evidence" value="ECO:0007669"/>
    <property type="project" value="TreeGrafter"/>
</dbReference>
<dbReference type="InterPro" id="IPR024079">
    <property type="entry name" value="MetalloPept_cat_dom_sf"/>
</dbReference>
<dbReference type="GO" id="GO:0004177">
    <property type="term" value="F:aminopeptidase activity"/>
    <property type="evidence" value="ECO:0007669"/>
    <property type="project" value="TreeGrafter"/>
</dbReference>
<dbReference type="EMBL" id="FOPC01000012">
    <property type="protein sequence ID" value="SFG99102.1"/>
    <property type="molecule type" value="Genomic_DNA"/>
</dbReference>
<name>A0A1I2WCS1_9BACT</name>
<proteinExistence type="predicted"/>
<gene>
    <name evidence="1" type="ORF">SAMN04487988_11270</name>
</gene>
<reference evidence="2" key="1">
    <citation type="submission" date="2016-10" db="EMBL/GenBank/DDBJ databases">
        <authorList>
            <person name="Varghese N."/>
            <person name="Submissions S."/>
        </authorList>
    </citation>
    <scope>NUCLEOTIDE SEQUENCE [LARGE SCALE GENOMIC DNA]</scope>
    <source>
        <strain evidence="2">DSM 19315</strain>
    </source>
</reference>
<dbReference type="STRING" id="435880.SAMN04487988_11270"/>
<dbReference type="RefSeq" id="WP_092793304.1">
    <property type="nucleotide sequence ID" value="NZ_FOPC01000012.1"/>
</dbReference>
<dbReference type="GO" id="GO:0008237">
    <property type="term" value="F:metallopeptidase activity"/>
    <property type="evidence" value="ECO:0007669"/>
    <property type="project" value="InterPro"/>
</dbReference>
<dbReference type="AlphaFoldDB" id="A0A1I2WCS1"/>
<dbReference type="Gene3D" id="1.10.472.150">
    <property type="entry name" value="Glucose-regulated metallo-peptidase M90, N-terminal domain"/>
    <property type="match status" value="1"/>
</dbReference>
<keyword evidence="2" id="KW-1185">Reference proteome</keyword>
<protein>
    <recommendedName>
        <fullName evidence="3">DgsA anti-repressor MtfA</fullName>
    </recommendedName>
</protein>
<organism evidence="1 2">
    <name type="scientific">Algoriphagus hitonicola</name>
    <dbReference type="NCBI Taxonomy" id="435880"/>
    <lineage>
        <taxon>Bacteria</taxon>
        <taxon>Pseudomonadati</taxon>
        <taxon>Bacteroidota</taxon>
        <taxon>Cytophagia</taxon>
        <taxon>Cytophagales</taxon>
        <taxon>Cyclobacteriaceae</taxon>
        <taxon>Algoriphagus</taxon>
    </lineage>
</organism>
<dbReference type="OrthoDB" id="9786424at2"/>